<reference evidence="2" key="2">
    <citation type="submission" date="2018-05" db="EMBL/GenBank/DDBJ databases">
        <title>OmerRS3 (Oryza meridionalis Reference Sequence Version 3).</title>
        <authorList>
            <person name="Zhang J."/>
            <person name="Kudrna D."/>
            <person name="Lee S."/>
            <person name="Talag J."/>
            <person name="Welchert J."/>
            <person name="Wing R.A."/>
        </authorList>
    </citation>
    <scope>NUCLEOTIDE SEQUENCE [LARGE SCALE GENOMIC DNA]</scope>
    <source>
        <strain evidence="2">cv. OR44</strain>
    </source>
</reference>
<proteinExistence type="predicted"/>
<evidence type="ECO:0000313" key="2">
    <source>
        <dbReference type="EnsemblPlants" id="OMERI09G08790.1"/>
    </source>
</evidence>
<accession>A0A0E0ESH5</accession>
<evidence type="ECO:0000313" key="3">
    <source>
        <dbReference type="Proteomes" id="UP000008021"/>
    </source>
</evidence>
<feature type="compositionally biased region" description="Basic and acidic residues" evidence="1">
    <location>
        <begin position="103"/>
        <end position="117"/>
    </location>
</feature>
<dbReference type="AlphaFoldDB" id="A0A0E0ESH5"/>
<sequence length="147" mass="15346">MNSTRQNTWVKEDLLAMDLSLYVDGGGGSGVKKVKEAATGEGARTCEGGSGQSPGVPDPVVPNHLETGSGAHHLEATTGDHHRSSVARGWPTAGGEASVALAAERRGEARAEAEARLEAPPVEAAERQKSSQTGWDLKPFEVSKPHL</sequence>
<dbReference type="EnsemblPlants" id="OMERI09G08790.1">
    <property type="protein sequence ID" value="OMERI09G08790.1"/>
    <property type="gene ID" value="OMERI09G08790"/>
</dbReference>
<dbReference type="Proteomes" id="UP000008021">
    <property type="component" value="Chromosome 9"/>
</dbReference>
<feature type="compositionally biased region" description="Basic and acidic residues" evidence="1">
    <location>
        <begin position="138"/>
        <end position="147"/>
    </location>
</feature>
<feature type="compositionally biased region" description="Basic and acidic residues" evidence="1">
    <location>
        <begin position="72"/>
        <end position="83"/>
    </location>
</feature>
<organism evidence="2">
    <name type="scientific">Oryza meridionalis</name>
    <dbReference type="NCBI Taxonomy" id="40149"/>
    <lineage>
        <taxon>Eukaryota</taxon>
        <taxon>Viridiplantae</taxon>
        <taxon>Streptophyta</taxon>
        <taxon>Embryophyta</taxon>
        <taxon>Tracheophyta</taxon>
        <taxon>Spermatophyta</taxon>
        <taxon>Magnoliopsida</taxon>
        <taxon>Liliopsida</taxon>
        <taxon>Poales</taxon>
        <taxon>Poaceae</taxon>
        <taxon>BOP clade</taxon>
        <taxon>Oryzoideae</taxon>
        <taxon>Oryzeae</taxon>
        <taxon>Oryzinae</taxon>
        <taxon>Oryza</taxon>
    </lineage>
</organism>
<evidence type="ECO:0008006" key="4">
    <source>
        <dbReference type="Google" id="ProtNLM"/>
    </source>
</evidence>
<protein>
    <recommendedName>
        <fullName evidence="4">DUF834 domain-containing protein</fullName>
    </recommendedName>
</protein>
<evidence type="ECO:0000256" key="1">
    <source>
        <dbReference type="SAM" id="MobiDB-lite"/>
    </source>
</evidence>
<keyword evidence="3" id="KW-1185">Reference proteome</keyword>
<feature type="region of interest" description="Disordered" evidence="1">
    <location>
        <begin position="42"/>
        <end position="147"/>
    </location>
</feature>
<name>A0A0E0ESH5_9ORYZ</name>
<reference evidence="2" key="1">
    <citation type="submission" date="2015-04" db="UniProtKB">
        <authorList>
            <consortium name="EnsemblPlants"/>
        </authorList>
    </citation>
    <scope>IDENTIFICATION</scope>
</reference>
<dbReference type="Gramene" id="OMERI09G08790.1">
    <property type="protein sequence ID" value="OMERI09G08790.1"/>
    <property type="gene ID" value="OMERI09G08790"/>
</dbReference>
<dbReference type="HOGENOM" id="CLU_1771036_0_0_1"/>